<evidence type="ECO:0000256" key="1">
    <source>
        <dbReference type="ARBA" id="ARBA00023125"/>
    </source>
</evidence>
<organism evidence="3 4">
    <name type="scientific">Symbiodinium necroappetens</name>
    <dbReference type="NCBI Taxonomy" id="1628268"/>
    <lineage>
        <taxon>Eukaryota</taxon>
        <taxon>Sar</taxon>
        <taxon>Alveolata</taxon>
        <taxon>Dinophyceae</taxon>
        <taxon>Suessiales</taxon>
        <taxon>Symbiodiniaceae</taxon>
        <taxon>Symbiodinium</taxon>
    </lineage>
</organism>
<evidence type="ECO:0000256" key="2">
    <source>
        <dbReference type="SAM" id="MobiDB-lite"/>
    </source>
</evidence>
<dbReference type="InterPro" id="IPR010998">
    <property type="entry name" value="Integrase_recombinase_N"/>
</dbReference>
<keyword evidence="4" id="KW-1185">Reference proteome</keyword>
<feature type="non-terminal residue" evidence="3">
    <location>
        <position position="1"/>
    </location>
</feature>
<keyword evidence="1" id="KW-0238">DNA-binding</keyword>
<feature type="non-terminal residue" evidence="3">
    <location>
        <position position="620"/>
    </location>
</feature>
<reference evidence="3" key="1">
    <citation type="submission" date="2021-02" db="EMBL/GenBank/DDBJ databases">
        <authorList>
            <person name="Dougan E. K."/>
            <person name="Rhodes N."/>
            <person name="Thang M."/>
            <person name="Chan C."/>
        </authorList>
    </citation>
    <scope>NUCLEOTIDE SEQUENCE</scope>
</reference>
<dbReference type="AlphaFoldDB" id="A0A812ZM15"/>
<dbReference type="Gene3D" id="1.10.150.130">
    <property type="match status" value="1"/>
</dbReference>
<accession>A0A812ZM15</accession>
<dbReference type="SUPFAM" id="SSF47823">
    <property type="entry name" value="lambda integrase-like, N-terminal domain"/>
    <property type="match status" value="1"/>
</dbReference>
<dbReference type="GO" id="GO:0003677">
    <property type="term" value="F:DNA binding"/>
    <property type="evidence" value="ECO:0007669"/>
    <property type="project" value="UniProtKB-KW"/>
</dbReference>
<dbReference type="EMBL" id="CAJNJA010048543">
    <property type="protein sequence ID" value="CAE7832020.1"/>
    <property type="molecule type" value="Genomic_DNA"/>
</dbReference>
<dbReference type="OrthoDB" id="448961at2759"/>
<comment type="caution">
    <text evidence="3">The sequence shown here is derived from an EMBL/GenBank/DDBJ whole genome shotgun (WGS) entry which is preliminary data.</text>
</comment>
<evidence type="ECO:0000313" key="3">
    <source>
        <dbReference type="EMBL" id="CAE7832020.1"/>
    </source>
</evidence>
<dbReference type="Proteomes" id="UP000601435">
    <property type="component" value="Unassembled WGS sequence"/>
</dbReference>
<evidence type="ECO:0000313" key="4">
    <source>
        <dbReference type="Proteomes" id="UP000601435"/>
    </source>
</evidence>
<proteinExistence type="predicted"/>
<gene>
    <name evidence="3" type="ORF">SNEC2469_LOCUS24895</name>
</gene>
<protein>
    <submittedName>
        <fullName evidence="3">Uncharacterized protein</fullName>
    </submittedName>
</protein>
<name>A0A812ZM15_9DINO</name>
<sequence>AMSASGRLEGLALPWESGALALVFGSTPLVSEPMLAAEGASDFRVMPVQSSVSSTSAGMPSVCPDSVLSFTAKPFSRGRLLEEERWELVYTGWLQILQAHSGGSEIADILEEAQEEQAKVACVRQLFGGKALTTLEKRLRQVRHYLKWAHETGAEAFPIGNHQVRMYIKQLLKDNAPPSKVLGACEIVNFLAYVVGLPVAVTATKTPWVKGVMRQSRSEKGAPKQARALTTVEVALLESMLRNEDVHVQARCYPCLGATVGARSRAPLEMRRAGCELFFARLRARFYPDMSRSGYLAVDERQDRPGESFNGDDDSEPRLDDLFHYDSEAALRARARDHGIPDEVVDAMVGRNITSLNRVAFALTQPGTSPDESDLRAFVTLPAGDPNLVSQGLLAAARRLVFEAQTLHVAQLKQQVEGSDAKPKELPAEERRYRLSAQERRLSGMVLRGPLEVAYSAYDIVVKMLADDHITYLAPHRFSTRMLEVQQDRPSKSIVIDATQHLQVKDTASQKPQVDLPDALSLTQAMTRRSLALDLVGAATFSRAEAWNRVLVQHLQQPPPPGFKFMDTAQLLRADRAGWLHMAQVLTTLRRGSDGTLPMDAAFDSLPTVPAIMFHLAPQQ</sequence>
<feature type="region of interest" description="Disordered" evidence="2">
    <location>
        <begin position="297"/>
        <end position="317"/>
    </location>
</feature>